<name>A0ABR3C6D7_9PEZI</name>
<feature type="transmembrane region" description="Helical" evidence="7">
    <location>
        <begin position="283"/>
        <end position="304"/>
    </location>
</feature>
<evidence type="ECO:0000256" key="6">
    <source>
        <dbReference type="SAM" id="MobiDB-lite"/>
    </source>
</evidence>
<organism evidence="9 10">
    <name type="scientific">Diplodia seriata</name>
    <dbReference type="NCBI Taxonomy" id="420778"/>
    <lineage>
        <taxon>Eukaryota</taxon>
        <taxon>Fungi</taxon>
        <taxon>Dikarya</taxon>
        <taxon>Ascomycota</taxon>
        <taxon>Pezizomycotina</taxon>
        <taxon>Dothideomycetes</taxon>
        <taxon>Dothideomycetes incertae sedis</taxon>
        <taxon>Botryosphaeriales</taxon>
        <taxon>Botryosphaeriaceae</taxon>
        <taxon>Diplodia</taxon>
    </lineage>
</organism>
<comment type="subcellular location">
    <subcellularLocation>
        <location evidence="1">Membrane</location>
        <topology evidence="1">Multi-pass membrane protein</topology>
    </subcellularLocation>
</comment>
<keyword evidence="4 7" id="KW-0472">Membrane</keyword>
<dbReference type="Proteomes" id="UP001430584">
    <property type="component" value="Unassembled WGS sequence"/>
</dbReference>
<evidence type="ECO:0000256" key="5">
    <source>
        <dbReference type="ARBA" id="ARBA00038359"/>
    </source>
</evidence>
<feature type="transmembrane region" description="Helical" evidence="7">
    <location>
        <begin position="83"/>
        <end position="108"/>
    </location>
</feature>
<keyword evidence="10" id="KW-1185">Reference proteome</keyword>
<feature type="domain" description="Rhodopsin" evidence="8">
    <location>
        <begin position="32"/>
        <end position="192"/>
    </location>
</feature>
<feature type="transmembrane region" description="Helical" evidence="7">
    <location>
        <begin position="244"/>
        <end position="263"/>
    </location>
</feature>
<feature type="region of interest" description="Disordered" evidence="6">
    <location>
        <begin position="356"/>
        <end position="381"/>
    </location>
</feature>
<reference evidence="9 10" key="1">
    <citation type="submission" date="2024-02" db="EMBL/GenBank/DDBJ databases">
        <title>De novo assembly and annotation of 12 fungi associated with fruit tree decline syndrome in Ontario, Canada.</title>
        <authorList>
            <person name="Sulman M."/>
            <person name="Ellouze W."/>
            <person name="Ilyukhin E."/>
        </authorList>
    </citation>
    <scope>NUCLEOTIDE SEQUENCE [LARGE SCALE GENOMIC DNA]</scope>
    <source>
        <strain evidence="9 10">FDS-637</strain>
    </source>
</reference>
<evidence type="ECO:0000313" key="9">
    <source>
        <dbReference type="EMBL" id="KAL0256187.1"/>
    </source>
</evidence>
<gene>
    <name evidence="9" type="ORF">SLS55_008579</name>
</gene>
<evidence type="ECO:0000256" key="4">
    <source>
        <dbReference type="ARBA" id="ARBA00023136"/>
    </source>
</evidence>
<dbReference type="Pfam" id="PF20684">
    <property type="entry name" value="Fung_rhodopsin"/>
    <property type="match status" value="1"/>
</dbReference>
<proteinExistence type="inferred from homology"/>
<feature type="region of interest" description="Disordered" evidence="6">
    <location>
        <begin position="313"/>
        <end position="336"/>
    </location>
</feature>
<dbReference type="PANTHER" id="PTHR33048">
    <property type="entry name" value="PTH11-LIKE INTEGRAL MEMBRANE PROTEIN (AFU_ORTHOLOGUE AFUA_5G11245)"/>
    <property type="match status" value="1"/>
</dbReference>
<keyword evidence="2 7" id="KW-0812">Transmembrane</keyword>
<evidence type="ECO:0000256" key="7">
    <source>
        <dbReference type="SAM" id="Phobius"/>
    </source>
</evidence>
<comment type="caution">
    <text evidence="9">The sequence shown here is derived from an EMBL/GenBank/DDBJ whole genome shotgun (WGS) entry which is preliminary data.</text>
</comment>
<evidence type="ECO:0000259" key="8">
    <source>
        <dbReference type="Pfam" id="PF20684"/>
    </source>
</evidence>
<keyword evidence="3 7" id="KW-1133">Transmembrane helix</keyword>
<accession>A0ABR3C6D7</accession>
<dbReference type="InterPro" id="IPR052337">
    <property type="entry name" value="SAT4-like"/>
</dbReference>
<evidence type="ECO:0000256" key="1">
    <source>
        <dbReference type="ARBA" id="ARBA00004141"/>
    </source>
</evidence>
<dbReference type="EMBL" id="JAJVCZ030000009">
    <property type="protein sequence ID" value="KAL0256187.1"/>
    <property type="molecule type" value="Genomic_DNA"/>
</dbReference>
<evidence type="ECO:0000256" key="3">
    <source>
        <dbReference type="ARBA" id="ARBA00022989"/>
    </source>
</evidence>
<feature type="transmembrane region" description="Helical" evidence="7">
    <location>
        <begin position="120"/>
        <end position="139"/>
    </location>
</feature>
<feature type="transmembrane region" description="Helical" evidence="7">
    <location>
        <begin position="175"/>
        <end position="193"/>
    </location>
</feature>
<dbReference type="PANTHER" id="PTHR33048:SF92">
    <property type="entry name" value="INTEGRAL MEMBRANE PROTEIN"/>
    <property type="match status" value="1"/>
</dbReference>
<dbReference type="GeneID" id="92012664"/>
<protein>
    <recommendedName>
        <fullName evidence="8">Rhodopsin domain-containing protein</fullName>
    </recommendedName>
</protein>
<dbReference type="InterPro" id="IPR049326">
    <property type="entry name" value="Rhodopsin_dom_fungi"/>
</dbReference>
<comment type="similarity">
    <text evidence="5">Belongs to the SAT4 family.</text>
</comment>
<evidence type="ECO:0000256" key="2">
    <source>
        <dbReference type="ARBA" id="ARBA00022692"/>
    </source>
</evidence>
<sequence length="405" mass="43888">MTLALIPILLRFHLRRRQRQRQLQPQPFTRNLSDALILLSWLSGIVLISINTWKNSLRQHYIHQPPSSLYYGVPRPLAAHLLYVSWISLFFIYIALWSAKFALLAFYASLLRLQGRWARVTLACATLFATGTFALHMALLTRWCKPVSSNWNIDGELCSAVHDISSVTVSTAANVATDLAILCIPLFALASLLRRDHHHGGSMSIGSSGSTAGSYYHPDGSSSLPPLSLSVGGVSFTKSELSGLAFVLAMAALSITAALARFVTLELVQHVPKANITHTIDVWALVEIVASLLAVCLPSLRAFVRSRRAESKWGSRDSGAPSRKKGGTVVGPVSTAEGGSGRIASVAEVIEMEEGAGVGAKSRGLSGLQEDTETERVDARRADSSGYLNVVERTEVANTSEERLL</sequence>
<dbReference type="RefSeq" id="XP_066629216.1">
    <property type="nucleotide sequence ID" value="XM_066779987.1"/>
</dbReference>
<evidence type="ECO:0000313" key="10">
    <source>
        <dbReference type="Proteomes" id="UP001430584"/>
    </source>
</evidence>